<gene>
    <name evidence="2" type="ORF">PSA7680_02377</name>
</gene>
<keyword evidence="1" id="KW-0732">Signal</keyword>
<evidence type="ECO:0008006" key="4">
    <source>
        <dbReference type="Google" id="ProtNLM"/>
    </source>
</evidence>
<feature type="signal peptide" evidence="1">
    <location>
        <begin position="1"/>
        <end position="26"/>
    </location>
</feature>
<dbReference type="AlphaFoldDB" id="A0A1Y5ST40"/>
<name>A0A1Y5ST40_9RHOB</name>
<keyword evidence="3" id="KW-1185">Reference proteome</keyword>
<proteinExistence type="predicted"/>
<feature type="chain" id="PRO_5012011919" description="Lipoprotein" evidence="1">
    <location>
        <begin position="27"/>
        <end position="212"/>
    </location>
</feature>
<dbReference type="Proteomes" id="UP000193409">
    <property type="component" value="Unassembled WGS sequence"/>
</dbReference>
<sequence>MRSSAKTCRARAAIGLCALLLLTACAARPPVPAPPPEETVARMTRLFRQACLAHAGDFAATEKALADYGFDAASGLGRLVSFVDTRNFLIATVGESDGALAPAGPSRRGSRETYCSVSSPNVSEAQALAALRNAVNGFVSEARLVQGDRAMRAAGAAWIMIPTQPRARAEDSLLAVTQEDLPLPDFYLRASGRADERVPVFRSYGLGIVHFR</sequence>
<dbReference type="EMBL" id="FWFQ01000016">
    <property type="protein sequence ID" value="SLN46351.1"/>
    <property type="molecule type" value="Genomic_DNA"/>
</dbReference>
<evidence type="ECO:0000313" key="3">
    <source>
        <dbReference type="Proteomes" id="UP000193409"/>
    </source>
</evidence>
<dbReference type="RefSeq" id="WP_085868930.1">
    <property type="nucleotide sequence ID" value="NZ_FWFQ01000016.1"/>
</dbReference>
<accession>A0A1Y5ST40</accession>
<reference evidence="2 3" key="1">
    <citation type="submission" date="2017-03" db="EMBL/GenBank/DDBJ databases">
        <authorList>
            <person name="Afonso C.L."/>
            <person name="Miller P.J."/>
            <person name="Scott M.A."/>
            <person name="Spackman E."/>
            <person name="Goraichik I."/>
            <person name="Dimitrov K.M."/>
            <person name="Suarez D.L."/>
            <person name="Swayne D.E."/>
        </authorList>
    </citation>
    <scope>NUCLEOTIDE SEQUENCE [LARGE SCALE GENOMIC DNA]</scope>
    <source>
        <strain evidence="2 3">CECT 7680</strain>
    </source>
</reference>
<evidence type="ECO:0000256" key="1">
    <source>
        <dbReference type="SAM" id="SignalP"/>
    </source>
</evidence>
<organism evidence="2 3">
    <name type="scientific">Pseudoruegeria aquimaris</name>
    <dbReference type="NCBI Taxonomy" id="393663"/>
    <lineage>
        <taxon>Bacteria</taxon>
        <taxon>Pseudomonadati</taxon>
        <taxon>Pseudomonadota</taxon>
        <taxon>Alphaproteobacteria</taxon>
        <taxon>Rhodobacterales</taxon>
        <taxon>Roseobacteraceae</taxon>
        <taxon>Pseudoruegeria</taxon>
    </lineage>
</organism>
<dbReference type="PROSITE" id="PS51257">
    <property type="entry name" value="PROKAR_LIPOPROTEIN"/>
    <property type="match status" value="1"/>
</dbReference>
<protein>
    <recommendedName>
        <fullName evidence="4">Lipoprotein</fullName>
    </recommendedName>
</protein>
<evidence type="ECO:0000313" key="2">
    <source>
        <dbReference type="EMBL" id="SLN46351.1"/>
    </source>
</evidence>